<proteinExistence type="predicted"/>
<keyword evidence="2" id="KW-1185">Reference proteome</keyword>
<dbReference type="EMBL" id="RKHL01000001">
    <property type="protein sequence ID" value="ROR80667.1"/>
    <property type="molecule type" value="Genomic_DNA"/>
</dbReference>
<accession>A0A1S7B6C2</accession>
<evidence type="ECO:0000313" key="2">
    <source>
        <dbReference type="Proteomes" id="UP000266915"/>
    </source>
</evidence>
<evidence type="ECO:0000313" key="1">
    <source>
        <dbReference type="EMBL" id="ROR80667.1"/>
    </source>
</evidence>
<dbReference type="STRING" id="150123.BWO91_04115"/>
<comment type="caution">
    <text evidence="1">The sequence shown here is derived from an EMBL/GenBank/DDBJ whole genome shotgun (WGS) entry which is preliminary data.</text>
</comment>
<reference evidence="1 2" key="1">
    <citation type="submission" date="2018-11" db="EMBL/GenBank/DDBJ databases">
        <title>Sequencing the genomes of 1000 actinobacteria strains.</title>
        <authorList>
            <person name="Klenk H.-P."/>
        </authorList>
    </citation>
    <scope>NUCLEOTIDE SEQUENCE [LARGE SCALE GENOMIC DNA]</scope>
    <source>
        <strain evidence="1 2">DSM 14012</strain>
    </source>
</reference>
<dbReference type="KEGG" id="pflu:BWO91_04115"/>
<sequence>MGKKILLIIVGLIAFGAYTLGAKAGRTRYREIKHAAEEFWNDPRVEKARKKAVKNAKKATAKAQKEVQKKLH</sequence>
<protein>
    <submittedName>
        <fullName evidence="1">Uncharacterized protein</fullName>
    </submittedName>
</protein>
<dbReference type="RefSeq" id="WP_064294172.1">
    <property type="nucleotide sequence ID" value="NZ_CP019402.1"/>
</dbReference>
<dbReference type="Proteomes" id="UP000266915">
    <property type="component" value="Unassembled WGS sequence"/>
</dbReference>
<dbReference type="OrthoDB" id="5125216at2"/>
<name>A0A1S7B6C2_9MICO</name>
<organism evidence="1 2">
    <name type="scientific">Plantibacter flavus</name>
    <dbReference type="NCBI Taxonomy" id="150123"/>
    <lineage>
        <taxon>Bacteria</taxon>
        <taxon>Bacillati</taxon>
        <taxon>Actinomycetota</taxon>
        <taxon>Actinomycetes</taxon>
        <taxon>Micrococcales</taxon>
        <taxon>Microbacteriaceae</taxon>
        <taxon>Plantibacter</taxon>
    </lineage>
</organism>
<gene>
    <name evidence="1" type="ORF">EDD42_0710</name>
</gene>
<dbReference type="AlphaFoldDB" id="A0A1S7B6C2"/>